<evidence type="ECO:0000256" key="1">
    <source>
        <dbReference type="SAM" id="MobiDB-lite"/>
    </source>
</evidence>
<accession>A0ABD2I5S1</accession>
<sequence>MGGGIGICPPPSSPPSKIPCHCYAPPGFDGSLRWECHCCSGWAGHCQQQPSKATESQQLLVTLPQAISARAFSQNGRTKGTLNELSKWRGKSKQH</sequence>
<reference evidence="2 3" key="1">
    <citation type="submission" date="2024-10" db="EMBL/GenBank/DDBJ databases">
        <authorList>
            <person name="Kim D."/>
        </authorList>
    </citation>
    <scope>NUCLEOTIDE SEQUENCE [LARGE SCALE GENOMIC DNA]</scope>
    <source>
        <strain evidence="2">BH-2024</strain>
    </source>
</reference>
<feature type="compositionally biased region" description="Polar residues" evidence="1">
    <location>
        <begin position="72"/>
        <end position="84"/>
    </location>
</feature>
<evidence type="ECO:0000313" key="3">
    <source>
        <dbReference type="Proteomes" id="UP001620626"/>
    </source>
</evidence>
<dbReference type="Proteomes" id="UP001620626">
    <property type="component" value="Unassembled WGS sequence"/>
</dbReference>
<gene>
    <name evidence="2" type="ORF">niasHT_032002</name>
</gene>
<feature type="region of interest" description="Disordered" evidence="1">
    <location>
        <begin position="72"/>
        <end position="95"/>
    </location>
</feature>
<evidence type="ECO:0000313" key="2">
    <source>
        <dbReference type="EMBL" id="KAL3075799.1"/>
    </source>
</evidence>
<dbReference type="AlphaFoldDB" id="A0ABD2I5S1"/>
<organism evidence="2 3">
    <name type="scientific">Heterodera trifolii</name>
    <dbReference type="NCBI Taxonomy" id="157864"/>
    <lineage>
        <taxon>Eukaryota</taxon>
        <taxon>Metazoa</taxon>
        <taxon>Ecdysozoa</taxon>
        <taxon>Nematoda</taxon>
        <taxon>Chromadorea</taxon>
        <taxon>Rhabditida</taxon>
        <taxon>Tylenchina</taxon>
        <taxon>Tylenchomorpha</taxon>
        <taxon>Tylenchoidea</taxon>
        <taxon>Heteroderidae</taxon>
        <taxon>Heteroderinae</taxon>
        <taxon>Heterodera</taxon>
    </lineage>
</organism>
<dbReference type="EMBL" id="JBICBT010001268">
    <property type="protein sequence ID" value="KAL3075799.1"/>
    <property type="molecule type" value="Genomic_DNA"/>
</dbReference>
<protein>
    <submittedName>
        <fullName evidence="2">Uncharacterized protein</fullName>
    </submittedName>
</protein>
<name>A0ABD2I5S1_9BILA</name>
<proteinExistence type="predicted"/>
<keyword evidence="3" id="KW-1185">Reference proteome</keyword>
<comment type="caution">
    <text evidence="2">The sequence shown here is derived from an EMBL/GenBank/DDBJ whole genome shotgun (WGS) entry which is preliminary data.</text>
</comment>